<accession>A0AAV7MN09</accession>
<reference evidence="2" key="1">
    <citation type="journal article" date="2022" name="bioRxiv">
        <title>Sequencing and chromosome-scale assembly of the giantPleurodeles waltlgenome.</title>
        <authorList>
            <person name="Brown T."/>
            <person name="Elewa A."/>
            <person name="Iarovenko S."/>
            <person name="Subramanian E."/>
            <person name="Araus A.J."/>
            <person name="Petzold A."/>
            <person name="Susuki M."/>
            <person name="Suzuki K.-i.T."/>
            <person name="Hayashi T."/>
            <person name="Toyoda A."/>
            <person name="Oliveira C."/>
            <person name="Osipova E."/>
            <person name="Leigh N.D."/>
            <person name="Simon A."/>
            <person name="Yun M.H."/>
        </authorList>
    </citation>
    <scope>NUCLEOTIDE SEQUENCE</scope>
    <source>
        <strain evidence="2">20211129_DDA</strain>
        <tissue evidence="2">Liver</tissue>
    </source>
</reference>
<evidence type="ECO:0000313" key="3">
    <source>
        <dbReference type="Proteomes" id="UP001066276"/>
    </source>
</evidence>
<feature type="region of interest" description="Disordered" evidence="1">
    <location>
        <begin position="1"/>
        <end position="21"/>
    </location>
</feature>
<protein>
    <submittedName>
        <fullName evidence="2">Uncharacterized protein</fullName>
    </submittedName>
</protein>
<organism evidence="2 3">
    <name type="scientific">Pleurodeles waltl</name>
    <name type="common">Iberian ribbed newt</name>
    <dbReference type="NCBI Taxonomy" id="8319"/>
    <lineage>
        <taxon>Eukaryota</taxon>
        <taxon>Metazoa</taxon>
        <taxon>Chordata</taxon>
        <taxon>Craniata</taxon>
        <taxon>Vertebrata</taxon>
        <taxon>Euteleostomi</taxon>
        <taxon>Amphibia</taxon>
        <taxon>Batrachia</taxon>
        <taxon>Caudata</taxon>
        <taxon>Salamandroidea</taxon>
        <taxon>Salamandridae</taxon>
        <taxon>Pleurodelinae</taxon>
        <taxon>Pleurodeles</taxon>
    </lineage>
</organism>
<keyword evidence="3" id="KW-1185">Reference proteome</keyword>
<dbReference type="EMBL" id="JANPWB010000013">
    <property type="protein sequence ID" value="KAJ1105105.1"/>
    <property type="molecule type" value="Genomic_DNA"/>
</dbReference>
<proteinExistence type="predicted"/>
<gene>
    <name evidence="2" type="ORF">NDU88_002513</name>
</gene>
<evidence type="ECO:0000313" key="2">
    <source>
        <dbReference type="EMBL" id="KAJ1105105.1"/>
    </source>
</evidence>
<evidence type="ECO:0000256" key="1">
    <source>
        <dbReference type="SAM" id="MobiDB-lite"/>
    </source>
</evidence>
<dbReference type="AlphaFoldDB" id="A0AAV7MN09"/>
<dbReference type="Proteomes" id="UP001066276">
    <property type="component" value="Chromosome 9"/>
</dbReference>
<sequence>MLISYLGAQSHPRPGGGAANQFSPRSLVRNVHGSARWQGGCGCGEASRALEDPPTPLRWQPRPWASQGAWFSSRRPCTRRCQAHQSPLLRRQVGTPRTIPHCSCPRGSHLCLSSTRPGSGPGAATSALRPRLQPVPGARGNDPRQLGLPSSIAATAAPSGMLRDPHAGSRRKSLPASSPPPPSGALYLGIGATVRRIIGSPDPRRHLGRSLNRAFMGAQAPTHLAPRPV</sequence>
<feature type="region of interest" description="Disordered" evidence="1">
    <location>
        <begin position="113"/>
        <end position="186"/>
    </location>
</feature>
<comment type="caution">
    <text evidence="2">The sequence shown here is derived from an EMBL/GenBank/DDBJ whole genome shotgun (WGS) entry which is preliminary data.</text>
</comment>
<name>A0AAV7MN09_PLEWA</name>